<dbReference type="Proteomes" id="UP000235739">
    <property type="component" value="Unassembled WGS sequence"/>
</dbReference>
<dbReference type="AlphaFoldDB" id="A0A2N7S528"/>
<evidence type="ECO:0000256" key="1">
    <source>
        <dbReference type="SAM" id="MobiDB-lite"/>
    </source>
</evidence>
<proteinExistence type="predicted"/>
<feature type="compositionally biased region" description="Low complexity" evidence="1">
    <location>
        <begin position="23"/>
        <end position="78"/>
    </location>
</feature>
<protein>
    <submittedName>
        <fullName evidence="2">Uncharacterized protein</fullName>
    </submittedName>
</protein>
<name>A0A2N7S528_9MICC</name>
<feature type="region of interest" description="Disordered" evidence="1">
    <location>
        <begin position="16"/>
        <end position="108"/>
    </location>
</feature>
<comment type="caution">
    <text evidence="2">The sequence shown here is derived from an EMBL/GenBank/DDBJ whole genome shotgun (WGS) entry which is preliminary data.</text>
</comment>
<feature type="compositionally biased region" description="Polar residues" evidence="1">
    <location>
        <begin position="88"/>
        <end position="100"/>
    </location>
</feature>
<organism evidence="2 3">
    <name type="scientific">Glutamicibacter arilaitensis</name>
    <dbReference type="NCBI Taxonomy" id="256701"/>
    <lineage>
        <taxon>Bacteria</taxon>
        <taxon>Bacillati</taxon>
        <taxon>Actinomycetota</taxon>
        <taxon>Actinomycetes</taxon>
        <taxon>Micrococcales</taxon>
        <taxon>Micrococcaceae</taxon>
        <taxon>Glutamicibacter</taxon>
    </lineage>
</organism>
<evidence type="ECO:0000313" key="2">
    <source>
        <dbReference type="EMBL" id="PMQ21197.1"/>
    </source>
</evidence>
<accession>A0A2N7S528</accession>
<evidence type="ECO:0000313" key="3">
    <source>
        <dbReference type="Proteomes" id="UP000235739"/>
    </source>
</evidence>
<sequence length="241" mass="25210">MLAGVLLLACLTGCVSQTPGPTASDPAADLPAAGSAAPGSQRPVESSAQAAAPAETMAPSAKPSEAAEPSASPSQISAKENKAPKTWPKTSRASEASENAATDGFIGKTEQMTSPNFEKKLLDPQTAFPSPPDYSGIAMGAALGELEAQFTEYARNNWKQTGEVSIVGEPKVEDLLIDDVLTHRVYLCLDSSSIEVTEPDGFVVTAAEKPGTRTALNIYDLQEHEGQLLVADHLFPEDPNC</sequence>
<dbReference type="EMBL" id="PNQX01000001">
    <property type="protein sequence ID" value="PMQ21197.1"/>
    <property type="molecule type" value="Genomic_DNA"/>
</dbReference>
<gene>
    <name evidence="2" type="ORF">CIK84_06415</name>
</gene>
<reference evidence="2 3" key="1">
    <citation type="journal article" date="2017" name="Elife">
        <title>Extensive horizontal gene transfer in cheese-associated bacteria.</title>
        <authorList>
            <person name="Bonham K.S."/>
            <person name="Wolfe B.E."/>
            <person name="Dutton R.J."/>
        </authorList>
    </citation>
    <scope>NUCLEOTIDE SEQUENCE [LARGE SCALE GENOMIC DNA]</scope>
    <source>
        <strain evidence="2 3">JB182</strain>
    </source>
</reference>